<sequence>MSLEQALKEAYASAPTDRVIFDTLEVRHPAFRDDSGLPTAIRVVIGYENITAKLEGDAPLHPGQYVEFIAGAFRFKLPGFEEGKVPQLQITIDGVSREVVGHIEAAIAEREPIEVTYRPYLSTDLTKPQMDPPLHMVLSKVSVTGTSVSGTASLSDVHNFAFPFEKYMASRFPGLVR</sequence>
<dbReference type="RefSeq" id="WP_109089449.1">
    <property type="nucleotide sequence ID" value="NZ_QEXO01000004.1"/>
</dbReference>
<reference evidence="1 2" key="1">
    <citation type="submission" date="2018-05" db="EMBL/GenBank/DDBJ databases">
        <title>Genome Sequence of an Efficient Indole-Degrading Bacterium, Alcaligenes sp.YBY.</title>
        <authorList>
            <person name="Yang B."/>
        </authorList>
    </citation>
    <scope>NUCLEOTIDE SEQUENCE [LARGE SCALE GENOMIC DNA]</scope>
    <source>
        <strain evidence="1 2">YBY</strain>
    </source>
</reference>
<dbReference type="EMBL" id="QEXO01000004">
    <property type="protein sequence ID" value="PWE13075.1"/>
    <property type="molecule type" value="Genomic_DNA"/>
</dbReference>
<dbReference type="Proteomes" id="UP000245216">
    <property type="component" value="Unassembled WGS sequence"/>
</dbReference>
<dbReference type="AlphaFoldDB" id="A0A2U2BGD3"/>
<reference evidence="1 2" key="2">
    <citation type="submission" date="2018-05" db="EMBL/GenBank/DDBJ databases">
        <authorList>
            <person name="Lanie J.A."/>
            <person name="Ng W.-L."/>
            <person name="Kazmierczak K.M."/>
            <person name="Andrzejewski T.M."/>
            <person name="Davidsen T.M."/>
            <person name="Wayne K.J."/>
            <person name="Tettelin H."/>
            <person name="Glass J.I."/>
            <person name="Rusch D."/>
            <person name="Podicherti R."/>
            <person name="Tsui H.-C.T."/>
            <person name="Winkler M.E."/>
        </authorList>
    </citation>
    <scope>NUCLEOTIDE SEQUENCE [LARGE SCALE GENOMIC DNA]</scope>
    <source>
        <strain evidence="1 2">YBY</strain>
    </source>
</reference>
<organism evidence="1 2">
    <name type="scientific">Alcaligenes faecalis</name>
    <dbReference type="NCBI Taxonomy" id="511"/>
    <lineage>
        <taxon>Bacteria</taxon>
        <taxon>Pseudomonadati</taxon>
        <taxon>Pseudomonadota</taxon>
        <taxon>Betaproteobacteria</taxon>
        <taxon>Burkholderiales</taxon>
        <taxon>Alcaligenaceae</taxon>
        <taxon>Alcaligenes</taxon>
    </lineage>
</organism>
<gene>
    <name evidence="1" type="ORF">DF183_14670</name>
</gene>
<accession>A0A2U2BGD3</accession>
<proteinExistence type="predicted"/>
<evidence type="ECO:0000313" key="2">
    <source>
        <dbReference type="Proteomes" id="UP000245216"/>
    </source>
</evidence>
<comment type="caution">
    <text evidence="1">The sequence shown here is derived from an EMBL/GenBank/DDBJ whole genome shotgun (WGS) entry which is preliminary data.</text>
</comment>
<evidence type="ECO:0000313" key="1">
    <source>
        <dbReference type="EMBL" id="PWE13075.1"/>
    </source>
</evidence>
<dbReference type="Pfam" id="PF08875">
    <property type="entry name" value="DUF1833"/>
    <property type="match status" value="1"/>
</dbReference>
<protein>
    <submittedName>
        <fullName evidence="1">Uncharacterized protein</fullName>
    </submittedName>
</protein>
<name>A0A2U2BGD3_ALCFA</name>
<dbReference type="InterPro" id="IPR014974">
    <property type="entry name" value="DUF1833"/>
</dbReference>